<evidence type="ECO:0000256" key="1">
    <source>
        <dbReference type="SAM" id="MobiDB-lite"/>
    </source>
</evidence>
<evidence type="ECO:0000313" key="2">
    <source>
        <dbReference type="Proteomes" id="UP000248484"/>
    </source>
</evidence>
<proteinExistence type="predicted"/>
<dbReference type="AlphaFoldDB" id="A0A9W2WJ01"/>
<organism evidence="2 3">
    <name type="scientific">Physeter macrocephalus</name>
    <name type="common">Sperm whale</name>
    <name type="synonym">Physeter catodon</name>
    <dbReference type="NCBI Taxonomy" id="9755"/>
    <lineage>
        <taxon>Eukaryota</taxon>
        <taxon>Metazoa</taxon>
        <taxon>Chordata</taxon>
        <taxon>Craniata</taxon>
        <taxon>Vertebrata</taxon>
        <taxon>Euteleostomi</taxon>
        <taxon>Mammalia</taxon>
        <taxon>Eutheria</taxon>
        <taxon>Laurasiatheria</taxon>
        <taxon>Artiodactyla</taxon>
        <taxon>Whippomorpha</taxon>
        <taxon>Cetacea</taxon>
        <taxon>Odontoceti</taxon>
        <taxon>Physeteridae</taxon>
        <taxon>Physeter</taxon>
    </lineage>
</organism>
<name>A0A9W2WJ01_PHYMC</name>
<gene>
    <name evidence="3" type="primary">LOC129391911</name>
</gene>
<sequence length="132" mass="14341">MGPSLPRVVPAPKPAPSSSSTLAIPIQRPQPASQGPSPAHRQEWCSLYVHTEEAPWLEPSPPARLQLYPVFQVLKSCPHRRSYSISHSELRPFVCGKAFKRPGGELCDVDQVVAPPSAWEPVGAQFPPSCAV</sequence>
<accession>A0A9W2WJ01</accession>
<reference evidence="3" key="1">
    <citation type="submission" date="2025-08" db="UniProtKB">
        <authorList>
            <consortium name="RefSeq"/>
        </authorList>
    </citation>
    <scope>IDENTIFICATION</scope>
    <source>
        <tissue evidence="3">Muscle</tissue>
    </source>
</reference>
<feature type="region of interest" description="Disordered" evidence="1">
    <location>
        <begin position="1"/>
        <end position="39"/>
    </location>
</feature>
<evidence type="ECO:0000313" key="3">
    <source>
        <dbReference type="RefSeq" id="XP_054939274.1"/>
    </source>
</evidence>
<protein>
    <submittedName>
        <fullName evidence="3">Uncharacterized protein isoform X3</fullName>
    </submittedName>
</protein>
<dbReference type="GeneID" id="129391911"/>
<keyword evidence="2" id="KW-1185">Reference proteome</keyword>
<dbReference type="Proteomes" id="UP000248484">
    <property type="component" value="Unplaced"/>
</dbReference>
<dbReference type="RefSeq" id="XP_054939274.1">
    <property type="nucleotide sequence ID" value="XM_055083299.1"/>
</dbReference>